<gene>
    <name evidence="2" type="ORF">CLP_1458</name>
</gene>
<evidence type="ECO:0000313" key="3">
    <source>
        <dbReference type="Proteomes" id="UP000003081"/>
    </source>
</evidence>
<accession>C4IL25</accession>
<keyword evidence="1" id="KW-0472">Membrane</keyword>
<protein>
    <submittedName>
        <fullName evidence="2">Uncharacterized protein</fullName>
    </submittedName>
</protein>
<dbReference type="EMBL" id="ACOM01000005">
    <property type="protein sequence ID" value="EEP54446.1"/>
    <property type="molecule type" value="Genomic_DNA"/>
</dbReference>
<dbReference type="HOGENOM" id="CLU_3166362_0_0_9"/>
<dbReference type="AlphaFoldDB" id="C4IL25"/>
<dbReference type="Proteomes" id="UP000003081">
    <property type="component" value="Unassembled WGS sequence"/>
</dbReference>
<reference evidence="2 3" key="1">
    <citation type="submission" date="2009-08" db="EMBL/GenBank/DDBJ databases">
        <authorList>
            <person name="Shrivastava S."/>
            <person name="Brinkac L.B."/>
            <person name="Brown J.L."/>
            <person name="Bruce D.B."/>
            <person name="Detter C."/>
            <person name="Green L.D."/>
            <person name="Munk C.A."/>
            <person name="Rogers Y.C."/>
            <person name="Tapia R."/>
            <person name="Sims D.R."/>
            <person name="Smith L.A."/>
            <person name="Smith T.J."/>
            <person name="Sutton G."/>
            <person name="Brettin T."/>
        </authorList>
    </citation>
    <scope>NUCLEOTIDE SEQUENCE [LARGE SCALE GENOMIC DNA]</scope>
    <source>
        <strain evidence="3">E4 str. BoNT E BL5262</strain>
    </source>
</reference>
<evidence type="ECO:0000256" key="1">
    <source>
        <dbReference type="SAM" id="Phobius"/>
    </source>
</evidence>
<sequence>MYIRIMNKIKNIIKYLIGLLEIDIVRVVFFSIITIILLMAFVHRIVS</sequence>
<evidence type="ECO:0000313" key="2">
    <source>
        <dbReference type="EMBL" id="EEP54446.1"/>
    </source>
</evidence>
<comment type="caution">
    <text evidence="2">The sequence shown here is derived from an EMBL/GenBank/DDBJ whole genome shotgun (WGS) entry which is preliminary data.</text>
</comment>
<feature type="transmembrane region" description="Helical" evidence="1">
    <location>
        <begin position="12"/>
        <end position="42"/>
    </location>
</feature>
<keyword evidence="3" id="KW-1185">Reference proteome</keyword>
<organism evidence="2 3">
    <name type="scientific">Clostridium butyricum E4 str. BoNT E BL5262</name>
    <dbReference type="NCBI Taxonomy" id="632245"/>
    <lineage>
        <taxon>Bacteria</taxon>
        <taxon>Bacillati</taxon>
        <taxon>Bacillota</taxon>
        <taxon>Clostridia</taxon>
        <taxon>Eubacteriales</taxon>
        <taxon>Clostridiaceae</taxon>
        <taxon>Clostridium</taxon>
    </lineage>
</organism>
<keyword evidence="1" id="KW-1133">Transmembrane helix</keyword>
<proteinExistence type="predicted"/>
<keyword evidence="1" id="KW-0812">Transmembrane</keyword>
<name>C4IL25_CLOBU</name>